<gene>
    <name evidence="1" type="ORF">GA0070617_1546</name>
</gene>
<dbReference type="AlphaFoldDB" id="A0A1C6U9D6"/>
<evidence type="ECO:0000313" key="2">
    <source>
        <dbReference type="Proteomes" id="UP000198937"/>
    </source>
</evidence>
<reference evidence="2" key="1">
    <citation type="submission" date="2016-06" db="EMBL/GenBank/DDBJ databases">
        <authorList>
            <person name="Varghese N."/>
            <person name="Submissions Spin"/>
        </authorList>
    </citation>
    <scope>NUCLEOTIDE SEQUENCE [LARGE SCALE GENOMIC DNA]</scope>
    <source>
        <strain evidence="2">DSM 45577</strain>
    </source>
</reference>
<keyword evidence="2" id="KW-1185">Reference proteome</keyword>
<evidence type="ECO:0000313" key="1">
    <source>
        <dbReference type="EMBL" id="SCL50642.1"/>
    </source>
</evidence>
<dbReference type="EMBL" id="FMIA01000002">
    <property type="protein sequence ID" value="SCL50642.1"/>
    <property type="molecule type" value="Genomic_DNA"/>
</dbReference>
<sequence>METGMGGDSMRLCAGSPSSLLFGWCRSRPAVDTVRLCGQVVYSSSVEAA</sequence>
<proteinExistence type="predicted"/>
<accession>A0A1C6U9D6</accession>
<dbReference type="Proteomes" id="UP000198937">
    <property type="component" value="Unassembled WGS sequence"/>
</dbReference>
<name>A0A1C6U9D6_9ACTN</name>
<protein>
    <submittedName>
        <fullName evidence="1">Uncharacterized protein</fullName>
    </submittedName>
</protein>
<organism evidence="1 2">
    <name type="scientific">Micromonospora yangpuensis</name>
    <dbReference type="NCBI Taxonomy" id="683228"/>
    <lineage>
        <taxon>Bacteria</taxon>
        <taxon>Bacillati</taxon>
        <taxon>Actinomycetota</taxon>
        <taxon>Actinomycetes</taxon>
        <taxon>Micromonosporales</taxon>
        <taxon>Micromonosporaceae</taxon>
        <taxon>Micromonospora</taxon>
    </lineage>
</organism>